<evidence type="ECO:0000259" key="3">
    <source>
        <dbReference type="Pfam" id="PF20769"/>
    </source>
</evidence>
<organism evidence="4 5">
    <name type="scientific">Candidatus Avichristensenella intestinipullorum</name>
    <dbReference type="NCBI Taxonomy" id="2840693"/>
    <lineage>
        <taxon>Bacteria</taxon>
        <taxon>Bacillati</taxon>
        <taxon>Bacillota</taxon>
        <taxon>Clostridia</taxon>
        <taxon>Candidatus Avichristensenella</taxon>
    </lineage>
</organism>
<feature type="domain" description="Sporulation protein YpeB N-terminal" evidence="3">
    <location>
        <begin position="31"/>
        <end position="149"/>
    </location>
</feature>
<dbReference type="AlphaFoldDB" id="A0A9D0YY69"/>
<reference evidence="4" key="1">
    <citation type="submission" date="2020-10" db="EMBL/GenBank/DDBJ databases">
        <authorList>
            <person name="Gilroy R."/>
        </authorList>
    </citation>
    <scope>NUCLEOTIDE SEQUENCE</scope>
    <source>
        <strain evidence="4">ChiHile30-977</strain>
    </source>
</reference>
<evidence type="ECO:0000313" key="4">
    <source>
        <dbReference type="EMBL" id="HIQ63030.1"/>
    </source>
</evidence>
<evidence type="ECO:0000259" key="2">
    <source>
        <dbReference type="Pfam" id="PF14620"/>
    </source>
</evidence>
<feature type="domain" description="PepSY" evidence="1">
    <location>
        <begin position="384"/>
        <end position="411"/>
    </location>
</feature>
<dbReference type="InterPro" id="IPR025711">
    <property type="entry name" value="PepSY"/>
</dbReference>
<feature type="domain" description="Sporulation protein YpeB PepSY1 and PepSY2" evidence="2">
    <location>
        <begin position="163"/>
        <end position="344"/>
    </location>
</feature>
<name>A0A9D0YY69_9FIRM</name>
<reference evidence="4" key="2">
    <citation type="journal article" date="2021" name="PeerJ">
        <title>Extensive microbial diversity within the chicken gut microbiome revealed by metagenomics and culture.</title>
        <authorList>
            <person name="Gilroy R."/>
            <person name="Ravi A."/>
            <person name="Getino M."/>
            <person name="Pursley I."/>
            <person name="Horton D.L."/>
            <person name="Alikhan N.F."/>
            <person name="Baker D."/>
            <person name="Gharbi K."/>
            <person name="Hall N."/>
            <person name="Watson M."/>
            <person name="Adriaenssens E.M."/>
            <person name="Foster-Nyarko E."/>
            <person name="Jarju S."/>
            <person name="Secka A."/>
            <person name="Antonio M."/>
            <person name="Oren A."/>
            <person name="Chaudhuri R.R."/>
            <person name="La Ragione R."/>
            <person name="Hildebrand F."/>
            <person name="Pallen M.J."/>
        </authorList>
    </citation>
    <scope>NUCLEOTIDE SEQUENCE</scope>
    <source>
        <strain evidence="4">ChiHile30-977</strain>
    </source>
</reference>
<comment type="caution">
    <text evidence="4">The sequence shown here is derived from an EMBL/GenBank/DDBJ whole genome shotgun (WGS) entry which is preliminary data.</text>
</comment>
<protein>
    <submittedName>
        <fullName evidence="4">Germination protein YpeB</fullName>
    </submittedName>
</protein>
<gene>
    <name evidence="4" type="ORF">IAA66_05515</name>
</gene>
<dbReference type="Proteomes" id="UP000886819">
    <property type="component" value="Unassembled WGS sequence"/>
</dbReference>
<evidence type="ECO:0000259" key="1">
    <source>
        <dbReference type="Pfam" id="PF03413"/>
    </source>
</evidence>
<sequence>MRKIRWFSVVVPSALFVLTLVFGIFQWRQARSLALDVSAMREKAYFSAADGLETLEADLSKVQAVSSPGQQAMLLTRVASVASGVAENLAALPTVYGADEAGLKFLRQTADYAQTLAVASAEGGALTDDDRAQLAQLWQKSGELRAHLAGGADFAYDLQLESAEGTGIDYPSLLYDGPFSDGIRLGEARGLSGGEVTAEEAMAIARAFVGEERVQGVERTADLGGPLPSWGVALDLGDVSVTMQITRQGGKALWMSPESAGFETALSLEECALHARAFLFSRGFGQMQESYYQQYDGMAVVSFAAVQDDVVLYPDLVKVQVRMDTGAVVGLEANSYWMNHVTRERLHPVLEEAEARALVSDRLDISASRLCVIPVDDGLGAGRTELLCWEFDGVWNDNRYLVYIDAETGEEAEVLKVVEGNGWILAL</sequence>
<dbReference type="InterPro" id="IPR048402">
    <property type="entry name" value="YpeB_N"/>
</dbReference>
<evidence type="ECO:0000313" key="5">
    <source>
        <dbReference type="Proteomes" id="UP000886819"/>
    </source>
</evidence>
<dbReference type="Pfam" id="PF20769">
    <property type="entry name" value="YPEB_N"/>
    <property type="match status" value="1"/>
</dbReference>
<accession>A0A9D0YY69</accession>
<dbReference type="GO" id="GO:0009847">
    <property type="term" value="P:spore germination"/>
    <property type="evidence" value="ECO:0007669"/>
    <property type="project" value="InterPro"/>
</dbReference>
<dbReference type="Pfam" id="PF14620">
    <property type="entry name" value="YPEB_PepSY1-2"/>
    <property type="match status" value="1"/>
</dbReference>
<dbReference type="Pfam" id="PF03413">
    <property type="entry name" value="PepSY"/>
    <property type="match status" value="1"/>
</dbReference>
<dbReference type="EMBL" id="DVFI01000086">
    <property type="protein sequence ID" value="HIQ63030.1"/>
    <property type="molecule type" value="Genomic_DNA"/>
</dbReference>
<proteinExistence type="predicted"/>
<dbReference type="InterPro" id="IPR014239">
    <property type="entry name" value="YpeB_PepSY1-2"/>
</dbReference>